<keyword evidence="1" id="KW-1133">Transmembrane helix</keyword>
<accession>A0AAV5WUV6</accession>
<comment type="caution">
    <text evidence="2">The sequence shown here is derived from an EMBL/GenBank/DDBJ whole genome shotgun (WGS) entry which is preliminary data.</text>
</comment>
<reference evidence="2" key="1">
    <citation type="submission" date="2023-10" db="EMBL/GenBank/DDBJ databases">
        <title>Genome assembly of Pristionchus species.</title>
        <authorList>
            <person name="Yoshida K."/>
            <person name="Sommer R.J."/>
        </authorList>
    </citation>
    <scope>NUCLEOTIDE SEQUENCE</scope>
    <source>
        <strain evidence="2">RS5133</strain>
    </source>
</reference>
<dbReference type="Proteomes" id="UP001432322">
    <property type="component" value="Unassembled WGS sequence"/>
</dbReference>
<keyword evidence="1" id="KW-0812">Transmembrane</keyword>
<evidence type="ECO:0000313" key="2">
    <source>
        <dbReference type="EMBL" id="GMT34454.1"/>
    </source>
</evidence>
<name>A0AAV5WUV6_9BILA</name>
<dbReference type="EMBL" id="BTSY01000006">
    <property type="protein sequence ID" value="GMT34454.1"/>
    <property type="molecule type" value="Genomic_DNA"/>
</dbReference>
<evidence type="ECO:0000256" key="1">
    <source>
        <dbReference type="SAM" id="Phobius"/>
    </source>
</evidence>
<proteinExistence type="predicted"/>
<feature type="non-terminal residue" evidence="2">
    <location>
        <position position="1"/>
    </location>
</feature>
<evidence type="ECO:0008006" key="4">
    <source>
        <dbReference type="Google" id="ProtNLM"/>
    </source>
</evidence>
<keyword evidence="3" id="KW-1185">Reference proteome</keyword>
<sequence>PRFLRNLLHFLNIRSGRSPFLSTKRTGGNLVYIVQLRRAIPTIGAFATSDKVAAEIAADRIGHRILSAHCAGPVLLCAQCSCVLLLLAILLLTQFLFSFLRSSVLFLHEQNK</sequence>
<organism evidence="2 3">
    <name type="scientific">Pristionchus fissidentatus</name>
    <dbReference type="NCBI Taxonomy" id="1538716"/>
    <lineage>
        <taxon>Eukaryota</taxon>
        <taxon>Metazoa</taxon>
        <taxon>Ecdysozoa</taxon>
        <taxon>Nematoda</taxon>
        <taxon>Chromadorea</taxon>
        <taxon>Rhabditida</taxon>
        <taxon>Rhabditina</taxon>
        <taxon>Diplogasteromorpha</taxon>
        <taxon>Diplogasteroidea</taxon>
        <taxon>Neodiplogasteridae</taxon>
        <taxon>Pristionchus</taxon>
    </lineage>
</organism>
<evidence type="ECO:0000313" key="3">
    <source>
        <dbReference type="Proteomes" id="UP001432322"/>
    </source>
</evidence>
<protein>
    <recommendedName>
        <fullName evidence="4">Ribosomal protein</fullName>
    </recommendedName>
</protein>
<feature type="non-terminal residue" evidence="2">
    <location>
        <position position="112"/>
    </location>
</feature>
<feature type="transmembrane region" description="Helical" evidence="1">
    <location>
        <begin position="74"/>
        <end position="97"/>
    </location>
</feature>
<keyword evidence="1" id="KW-0472">Membrane</keyword>
<gene>
    <name evidence="2" type="ORF">PFISCL1PPCAC_25751</name>
</gene>
<dbReference type="AlphaFoldDB" id="A0AAV5WUV6"/>